<evidence type="ECO:0000313" key="2">
    <source>
        <dbReference type="EMBL" id="KAF4620107.1"/>
    </source>
</evidence>
<evidence type="ECO:0000313" key="3">
    <source>
        <dbReference type="Proteomes" id="UP000566819"/>
    </source>
</evidence>
<feature type="chain" id="PRO_5034484928" evidence="1">
    <location>
        <begin position="24"/>
        <end position="876"/>
    </location>
</feature>
<dbReference type="OrthoDB" id="3563855at2759"/>
<feature type="signal peptide" evidence="1">
    <location>
        <begin position="1"/>
        <end position="23"/>
    </location>
</feature>
<accession>A0A8H4R1H2</accession>
<keyword evidence="1" id="KW-0732">Signal</keyword>
<reference evidence="2 3" key="1">
    <citation type="submission" date="2020-03" db="EMBL/GenBank/DDBJ databases">
        <title>Draft Genome Sequence of Cudoniella acicularis.</title>
        <authorList>
            <person name="Buettner E."/>
            <person name="Kellner H."/>
        </authorList>
    </citation>
    <scope>NUCLEOTIDE SEQUENCE [LARGE SCALE GENOMIC DNA]</scope>
    <source>
        <strain evidence="2 3">DSM 108380</strain>
    </source>
</reference>
<evidence type="ECO:0000256" key="1">
    <source>
        <dbReference type="SAM" id="SignalP"/>
    </source>
</evidence>
<name>A0A8H4R1H2_9HELO</name>
<dbReference type="EMBL" id="JAAMPI010002022">
    <property type="protein sequence ID" value="KAF4620107.1"/>
    <property type="molecule type" value="Genomic_DNA"/>
</dbReference>
<sequence length="876" mass="100667">MILRFNLLLSSILFKVTLRTANTNNIINGETSTHIVLRLLIFSPSSKAGEAAPPTSGLLEEDGSRTGSQAPKNLCLSVHQIQSRITPSPGVTYDIDSICGVANSLAVARLGIQWLPKSFPILNIAKDIHLVLRASYTTKNGRLASRHTPLHKILHYCFGQLEGMESVKVYIVFPNLRSKINHDYTSFLTRKEDENWLDLILAPCLQEVIKLPSILQQFPLSSAAVRAASLASSQETFSLKSSSREQIIPRTIQAEYLGSLWSAILARIENTPGCHHFSNATIFLDSKNTKLNRMMDSPPKIYAHWQERWNHVTDARFYHRQQIYVDLDKQTTAQGLVGDVYNTTQNFPIKKRALNHTVYQWAGLRGVVDHNIAPVPSRSENVGEHAYTQFYNLIKTPSDAAGVYSFQSHALENLALDLEYIKSLKREGSATSFSTTICMDGYLHSKERAHISFTKNRRRSYGCREEHRLAMSVMDKICQHWCWWEQDRNFTPLRDRPLPYYIVPSSDLFDFLHAQVNKYCFLFEHILAHATKTRSLSETAIMIVALRALRVCYGSSLTPLQPLLYKDRWEQKKGAVNPIQHEGLGMEVRVKRCGIAWLLPKINWAVARFIHMHQANLVQSSMLLHQQYKRRWRAVRDLRSAFVRLSQADAWFDQYHLAQNQSLRNKWLEYLHVLNIEQFDSDIWKTVLKINISRPELTPGIVDRLPDIQFCFQDMREMCELEGQISAPHVVTGNKFRFKNSFDLLCFLFCWRDGNERIGWDAEPYRMIFRKTFTLIKQYLGRNEGWILGRQSYSSTESSKSHWEEFHRPPHLKLLGEIKGKCLGELDELMSQFQRDIRDQDNNTPETSVITIEAASEELDNLEAISTFSDTNNGSV</sequence>
<protein>
    <submittedName>
        <fullName evidence="2">Uncharacterized protein</fullName>
    </submittedName>
</protein>
<keyword evidence="3" id="KW-1185">Reference proteome</keyword>
<proteinExistence type="predicted"/>
<gene>
    <name evidence="2" type="ORF">G7Y89_g14718</name>
</gene>
<dbReference type="AlphaFoldDB" id="A0A8H4R1H2"/>
<organism evidence="2 3">
    <name type="scientific">Cudoniella acicularis</name>
    <dbReference type="NCBI Taxonomy" id="354080"/>
    <lineage>
        <taxon>Eukaryota</taxon>
        <taxon>Fungi</taxon>
        <taxon>Dikarya</taxon>
        <taxon>Ascomycota</taxon>
        <taxon>Pezizomycotina</taxon>
        <taxon>Leotiomycetes</taxon>
        <taxon>Helotiales</taxon>
        <taxon>Tricladiaceae</taxon>
        <taxon>Cudoniella</taxon>
    </lineage>
</organism>
<dbReference type="Proteomes" id="UP000566819">
    <property type="component" value="Unassembled WGS sequence"/>
</dbReference>
<comment type="caution">
    <text evidence="2">The sequence shown here is derived from an EMBL/GenBank/DDBJ whole genome shotgun (WGS) entry which is preliminary data.</text>
</comment>